<feature type="domain" description="Ionotropic glutamate receptor C-terminal" evidence="9">
    <location>
        <begin position="13"/>
        <end position="285"/>
    </location>
</feature>
<keyword evidence="7" id="KW-0675">Receptor</keyword>
<evidence type="ECO:0000256" key="1">
    <source>
        <dbReference type="ARBA" id="ARBA00004651"/>
    </source>
</evidence>
<dbReference type="PANTHER" id="PTHR42643">
    <property type="entry name" value="IONOTROPIC RECEPTOR 20A-RELATED"/>
    <property type="match status" value="1"/>
</dbReference>
<dbReference type="Gene3D" id="1.10.287.70">
    <property type="match status" value="1"/>
</dbReference>
<dbReference type="Pfam" id="PF00060">
    <property type="entry name" value="Lig_chan"/>
    <property type="match status" value="1"/>
</dbReference>
<dbReference type="EMBL" id="AXCP01009258">
    <property type="status" value="NOT_ANNOTATED_CDS"/>
    <property type="molecule type" value="Genomic_DNA"/>
</dbReference>
<keyword evidence="6" id="KW-0472">Membrane</keyword>
<dbReference type="InterPro" id="IPR001320">
    <property type="entry name" value="Iontro_rcpt_C"/>
</dbReference>
<reference evidence="10" key="1">
    <citation type="submission" date="2022-08" db="UniProtKB">
        <authorList>
            <consortium name="EnsemblMetazoa"/>
        </authorList>
    </citation>
    <scope>IDENTIFICATION</scope>
    <source>
        <strain evidence="10">EBRO</strain>
    </source>
</reference>
<dbReference type="STRING" id="41427.A0A182JBJ4"/>
<evidence type="ECO:0000256" key="8">
    <source>
        <dbReference type="ARBA" id="ARBA00023180"/>
    </source>
</evidence>
<evidence type="ECO:0000256" key="4">
    <source>
        <dbReference type="ARBA" id="ARBA00022692"/>
    </source>
</evidence>
<comment type="similarity">
    <text evidence="2">Belongs to the glutamate-gated ion channel (TC 1.A.10.1) family.</text>
</comment>
<keyword evidence="8" id="KW-0325">Glycoprotein</keyword>
<name>A0A182JBJ4_ANOAO</name>
<evidence type="ECO:0000256" key="5">
    <source>
        <dbReference type="ARBA" id="ARBA00022989"/>
    </source>
</evidence>
<evidence type="ECO:0000256" key="6">
    <source>
        <dbReference type="ARBA" id="ARBA00023136"/>
    </source>
</evidence>
<proteinExistence type="inferred from homology"/>
<protein>
    <recommendedName>
        <fullName evidence="9">Ionotropic glutamate receptor C-terminal domain-containing protein</fullName>
    </recommendedName>
</protein>
<keyword evidence="4" id="KW-0812">Transmembrane</keyword>
<evidence type="ECO:0000256" key="3">
    <source>
        <dbReference type="ARBA" id="ARBA00022475"/>
    </source>
</evidence>
<keyword evidence="3" id="KW-1003">Cell membrane</keyword>
<dbReference type="AlphaFoldDB" id="A0A182JBJ4"/>
<dbReference type="PANTHER" id="PTHR42643:SF40">
    <property type="entry name" value="IONOTROPIC RECEPTOR 41A-RELATED"/>
    <property type="match status" value="1"/>
</dbReference>
<dbReference type="InterPro" id="IPR052192">
    <property type="entry name" value="Insect_Ionotropic_Sensory_Rcpt"/>
</dbReference>
<dbReference type="GO" id="GO:0050906">
    <property type="term" value="P:detection of stimulus involved in sensory perception"/>
    <property type="evidence" value="ECO:0007669"/>
    <property type="project" value="UniProtKB-ARBA"/>
</dbReference>
<dbReference type="GO" id="GO:0015276">
    <property type="term" value="F:ligand-gated monoatomic ion channel activity"/>
    <property type="evidence" value="ECO:0007669"/>
    <property type="project" value="InterPro"/>
</dbReference>
<accession>A0A182JBJ4</accession>
<comment type="subcellular location">
    <subcellularLocation>
        <location evidence="1">Cell membrane</location>
        <topology evidence="1">Multi-pass membrane protein</topology>
    </subcellularLocation>
</comment>
<dbReference type="GO" id="GO:0005886">
    <property type="term" value="C:plasma membrane"/>
    <property type="evidence" value="ECO:0007669"/>
    <property type="project" value="UniProtKB-SubCell"/>
</dbReference>
<evidence type="ECO:0000259" key="9">
    <source>
        <dbReference type="Pfam" id="PF00060"/>
    </source>
</evidence>
<evidence type="ECO:0000313" key="10">
    <source>
        <dbReference type="EnsemblMetazoa" id="AATE014997-PA.1"/>
    </source>
</evidence>
<dbReference type="EnsemblMetazoa" id="AATE014997-RA">
    <property type="protein sequence ID" value="AATE014997-PA.1"/>
    <property type="gene ID" value="AATE014997"/>
</dbReference>
<sequence length="420" mass="47581">MLPFWRTPLLSFSWPLWTAVAVTFVVGSFVAWVAGRGRYRLLVAISGQAVSTSEQLSPSEVIMMMVGFFVAQSSPIRNDLWSCVFLFSSLLLAGFMVCNLYSGGLATVMTVPQYEKSIDTVIDFAESGIQWFGPTPYCLEAINNATEPHLRQIRSTFKVASTLEAQRHAHAVDGGFIIEQAQHGHFAPSDFLDLESSTKFQILREDIYFEYCIALMTKTNPLRNSLNEHILQVQQSGMLYHWGTVSASRYLSTDVLRNIEQARLHRNDAGQAVTLQIDHFLGVLLRAIVLKYFSQYYSFCTIGRDFLQNVPVAKILLTDDDDLEAKLIYAIDNGCQAFVVDEPGIARFLDLYIPLHVTAEQRSMDKRMILLVTERNREEVLDYLVTHEALRGEAHCLVSGETFQFRTNAFFSLKRYSMCL</sequence>
<organism evidence="10">
    <name type="scientific">Anopheles atroparvus</name>
    <name type="common">European mosquito</name>
    <dbReference type="NCBI Taxonomy" id="41427"/>
    <lineage>
        <taxon>Eukaryota</taxon>
        <taxon>Metazoa</taxon>
        <taxon>Ecdysozoa</taxon>
        <taxon>Arthropoda</taxon>
        <taxon>Hexapoda</taxon>
        <taxon>Insecta</taxon>
        <taxon>Pterygota</taxon>
        <taxon>Neoptera</taxon>
        <taxon>Endopterygota</taxon>
        <taxon>Diptera</taxon>
        <taxon>Nematocera</taxon>
        <taxon>Culicoidea</taxon>
        <taxon>Culicidae</taxon>
        <taxon>Anophelinae</taxon>
        <taxon>Anopheles</taxon>
    </lineage>
</organism>
<keyword evidence="5" id="KW-1133">Transmembrane helix</keyword>
<evidence type="ECO:0000256" key="2">
    <source>
        <dbReference type="ARBA" id="ARBA00008685"/>
    </source>
</evidence>
<dbReference type="VEuPathDB" id="VectorBase:AATE014997"/>
<evidence type="ECO:0000256" key="7">
    <source>
        <dbReference type="ARBA" id="ARBA00023170"/>
    </source>
</evidence>